<keyword evidence="5" id="KW-1185">Reference proteome</keyword>
<evidence type="ECO:0000256" key="2">
    <source>
        <dbReference type="SAM" id="MobiDB-lite"/>
    </source>
</evidence>
<comment type="caution">
    <text evidence="4">The sequence shown here is derived from an EMBL/GenBank/DDBJ whole genome shotgun (WGS) entry which is preliminary data.</text>
</comment>
<feature type="compositionally biased region" description="Polar residues" evidence="2">
    <location>
        <begin position="146"/>
        <end position="155"/>
    </location>
</feature>
<dbReference type="Pfam" id="PF00233">
    <property type="entry name" value="PDEase_I"/>
    <property type="match status" value="1"/>
</dbReference>
<dbReference type="AlphaFoldDB" id="A0A1G4IHF6"/>
<organism evidence="4 5">
    <name type="scientific">Trypanosoma equiperdum</name>
    <dbReference type="NCBI Taxonomy" id="5694"/>
    <lineage>
        <taxon>Eukaryota</taxon>
        <taxon>Discoba</taxon>
        <taxon>Euglenozoa</taxon>
        <taxon>Kinetoplastea</taxon>
        <taxon>Metakinetoplastina</taxon>
        <taxon>Trypanosomatida</taxon>
        <taxon>Trypanosomatidae</taxon>
        <taxon>Trypanosoma</taxon>
    </lineage>
</organism>
<dbReference type="InterPro" id="IPR002073">
    <property type="entry name" value="PDEase_catalytic_dom"/>
</dbReference>
<sequence length="943" mass="103966">MSQKHIFQRPSMACEQVVGTAAVGTAVASPGSPAPAFDALQRISSLRRSLSNVVASRALSLDRSNTPNPHMPPDTDGLQESTARQLLASSQRRVEELLRENHKLELLCMKQEDTIKEIQIEMTLNKKKEDEPAGNVADNAPGEPPNISQTHSISYKSRGPGTKSKAGRAPDNDGGDIAEAHDGTHRSPSVLAELDEVVQQLVSTAIALFPELEARAESASRDGADEWSVARDIIHFIESHLEEWSDHASQENVDIGEASAMLSQTLTSVEEDQHEWGKSLFDLANRLQMAWSEQRHAITKRDFLISKLKKNIKSLSTELSDAVEVRMQCECRCAELEGALSRMMENHVEHDANVQRLQQECNNLRSETNALLALAGQEGTAAANSSNAGRDLDGISDSDMTKATENGAQSTTADRDAELLRHALERVTKERDQLQVQLDVANDALKGAELRANVTKAEREAVFSNINEPQCSDVAVAANPAAVVRFSQNSADEAMMPLHGPLLSRSWNADDKTCDTTVTPNINLLRIIGDIDADIWSEKNCGASEQGGLLFQVGCAIAQDSELFDGMPEPDLSLTAWKRLLLHIQNGFGSGPFHSADRAADNMQFFYSLMFHSGMLERMTPVERIATTTSALCAMYRYVVPPSETHKSSDAQLRDVASVYPNSLEKEMLESYCNYETICRLMGRCYFNFSAHWEAKDRDLLLRTMRALLLPQESLSQLECLIYAGDIERADGISPRLHAAPVRHQFVRLFIALAQHAFTMRTAAVSRYWASERFGLYQRQTQFINEPSVRPVEVPYNTRMVAEAQLLLINTTVLPLCQTAVRVFPRLQPCLVALQGNLCMWTLCNSDHGDVPPSSIALPPEMKVTPSIPEKNILCKDFGFRLVATEGVTPGTVTLDTAGFISTQDEVSALYKENAMLRGLLNRLFSEMDVPLGCTESSQISGG</sequence>
<feature type="domain" description="PDEase" evidence="3">
    <location>
        <begin position="593"/>
        <end position="832"/>
    </location>
</feature>
<reference evidence="4" key="1">
    <citation type="submission" date="2016-09" db="EMBL/GenBank/DDBJ databases">
        <authorList>
            <person name="Hebert L."/>
            <person name="Moumen B."/>
        </authorList>
    </citation>
    <scope>NUCLEOTIDE SEQUENCE [LARGE SCALE GENOMIC DNA]</scope>
    <source>
        <strain evidence="4">OVI</strain>
    </source>
</reference>
<evidence type="ECO:0000256" key="1">
    <source>
        <dbReference type="SAM" id="Coils"/>
    </source>
</evidence>
<dbReference type="InterPro" id="IPR036971">
    <property type="entry name" value="PDEase_catalytic_dom_sf"/>
</dbReference>
<name>A0A1G4IHF6_TRYEQ</name>
<gene>
    <name evidence="4" type="ORF">TEOVI_000326200</name>
</gene>
<evidence type="ECO:0000313" key="4">
    <source>
        <dbReference type="EMBL" id="SCU71681.1"/>
    </source>
</evidence>
<dbReference type="EMBL" id="CZPT02001693">
    <property type="protein sequence ID" value="SCU71681.1"/>
    <property type="molecule type" value="Genomic_DNA"/>
</dbReference>
<dbReference type="GeneID" id="92377202"/>
<protein>
    <recommendedName>
        <fullName evidence="3">PDEase domain-containing protein</fullName>
    </recommendedName>
</protein>
<accession>A0A1G4IHF6</accession>
<dbReference type="GO" id="GO:0007165">
    <property type="term" value="P:signal transduction"/>
    <property type="evidence" value="ECO:0007669"/>
    <property type="project" value="InterPro"/>
</dbReference>
<proteinExistence type="predicted"/>
<feature type="coiled-coil region" evidence="1">
    <location>
        <begin position="87"/>
        <end position="114"/>
    </location>
</feature>
<dbReference type="Proteomes" id="UP000195570">
    <property type="component" value="Unassembled WGS sequence"/>
</dbReference>
<dbReference type="SUPFAM" id="SSF109604">
    <property type="entry name" value="HD-domain/PDEase-like"/>
    <property type="match status" value="1"/>
</dbReference>
<feature type="compositionally biased region" description="Polar residues" evidence="2">
    <location>
        <begin position="401"/>
        <end position="412"/>
    </location>
</feature>
<evidence type="ECO:0000313" key="5">
    <source>
        <dbReference type="Proteomes" id="UP000195570"/>
    </source>
</evidence>
<dbReference type="VEuPathDB" id="TriTrypDB:TEOVI_000326200"/>
<keyword evidence="1" id="KW-0175">Coiled coil</keyword>
<feature type="region of interest" description="Disordered" evidence="2">
    <location>
        <begin position="126"/>
        <end position="183"/>
    </location>
</feature>
<feature type="coiled-coil region" evidence="1">
    <location>
        <begin position="417"/>
        <end position="451"/>
    </location>
</feature>
<dbReference type="RefSeq" id="XP_067082300.1">
    <property type="nucleotide sequence ID" value="XM_067226199.1"/>
</dbReference>
<feature type="region of interest" description="Disordered" evidence="2">
    <location>
        <begin position="60"/>
        <end position="79"/>
    </location>
</feature>
<dbReference type="GO" id="GO:0004114">
    <property type="term" value="F:3',5'-cyclic-nucleotide phosphodiesterase activity"/>
    <property type="evidence" value="ECO:0007669"/>
    <property type="project" value="InterPro"/>
</dbReference>
<feature type="region of interest" description="Disordered" evidence="2">
    <location>
        <begin position="380"/>
        <end position="415"/>
    </location>
</feature>
<feature type="coiled-coil region" evidence="1">
    <location>
        <begin position="305"/>
        <end position="374"/>
    </location>
</feature>
<dbReference type="Gene3D" id="1.10.1300.10">
    <property type="entry name" value="3'5'-cyclic nucleotide phosphodiesterase, catalytic domain"/>
    <property type="match status" value="1"/>
</dbReference>
<evidence type="ECO:0000259" key="3">
    <source>
        <dbReference type="Pfam" id="PF00233"/>
    </source>
</evidence>